<keyword evidence="4 5" id="KW-0804">Transcription</keyword>
<dbReference type="PANTHER" id="PTHR34824:SF1">
    <property type="entry name" value="HEAT-INDUCIBLE TRANSCRIPTION REPRESSOR HRCA"/>
    <property type="match status" value="1"/>
</dbReference>
<evidence type="ECO:0000256" key="4">
    <source>
        <dbReference type="ARBA" id="ARBA00023163"/>
    </source>
</evidence>
<dbReference type="InterPro" id="IPR023120">
    <property type="entry name" value="WHTH_transcript_rep_HrcA_IDD"/>
</dbReference>
<dbReference type="EMBL" id="FMHG01000001">
    <property type="protein sequence ID" value="SCJ80450.1"/>
    <property type="molecule type" value="Genomic_DNA"/>
</dbReference>
<dbReference type="InterPro" id="IPR002571">
    <property type="entry name" value="HrcA"/>
</dbReference>
<proteinExistence type="inferred from homology"/>
<comment type="similarity">
    <text evidence="5">Belongs to the HrcA family.</text>
</comment>
<dbReference type="Gene3D" id="3.30.390.60">
    <property type="entry name" value="Heat-inducible transcription repressor hrca homolog, domain 3"/>
    <property type="match status" value="1"/>
</dbReference>
<gene>
    <name evidence="5 7" type="primary">hrcA</name>
    <name evidence="7" type="ORF">SAMEA3545359_02133</name>
</gene>
<dbReference type="PIRSF" id="PIRSF005485">
    <property type="entry name" value="HrcA"/>
    <property type="match status" value="1"/>
</dbReference>
<dbReference type="InterPro" id="IPR021153">
    <property type="entry name" value="HrcA_C"/>
</dbReference>
<evidence type="ECO:0000256" key="3">
    <source>
        <dbReference type="ARBA" id="ARBA00023016"/>
    </source>
</evidence>
<keyword evidence="3 5" id="KW-0346">Stress response</keyword>
<dbReference type="SUPFAM" id="SSF55781">
    <property type="entry name" value="GAF domain-like"/>
    <property type="match status" value="1"/>
</dbReference>
<sequence length="340" mass="36905">MITQRQSFILKSICDAYARTGEPVGSKAIAALPGISMSSATIRAEMAALEKYGFLTHPHTSAGRVPTSLGYRFYIDHLMERDELSADEQQQIAQFLTHGLPDPDSILQRAGNLLAYLTQYATLATSPQMQDICFQKIELLLLSPTTLAIVAMTGGGLVLNRVCRLEEPADADALVVLENFVRRNILDRPVGEIVPAHLQGEMLAVLAACPVLKPVLAQLIGLCQELCSVKVQVQGQTNLLRYARQDTDFFTFLDLLQQRARRDQSPAPRQIAITMGDDLGANLSGIAFVSTPYRSGGGESGVLGVIGPSYLNYSKIIPHIEYFTALLGNILSGADSEGDQ</sequence>
<dbReference type="Gene3D" id="3.30.450.40">
    <property type="match status" value="1"/>
</dbReference>
<dbReference type="GO" id="GO:0045892">
    <property type="term" value="P:negative regulation of DNA-templated transcription"/>
    <property type="evidence" value="ECO:0007669"/>
    <property type="project" value="UniProtKB-UniRule"/>
</dbReference>
<dbReference type="SUPFAM" id="SSF46785">
    <property type="entry name" value="Winged helix' DNA-binding domain"/>
    <property type="match status" value="1"/>
</dbReference>
<name>A0A1C6JEP3_9FIRM</name>
<dbReference type="NCBIfam" id="TIGR00331">
    <property type="entry name" value="hrcA"/>
    <property type="match status" value="1"/>
</dbReference>
<accession>A0A1C6JEP3</accession>
<dbReference type="InterPro" id="IPR029016">
    <property type="entry name" value="GAF-like_dom_sf"/>
</dbReference>
<evidence type="ECO:0000256" key="1">
    <source>
        <dbReference type="ARBA" id="ARBA00022491"/>
    </source>
</evidence>
<keyword evidence="2 5" id="KW-0805">Transcription regulation</keyword>
<dbReference type="Pfam" id="PF01628">
    <property type="entry name" value="HrcA"/>
    <property type="match status" value="1"/>
</dbReference>
<feature type="domain" description="Heat-inducible transcription repressor HrcA C-terminal" evidence="6">
    <location>
        <begin position="104"/>
        <end position="317"/>
    </location>
</feature>
<evidence type="ECO:0000256" key="2">
    <source>
        <dbReference type="ARBA" id="ARBA00023015"/>
    </source>
</evidence>
<organism evidence="7">
    <name type="scientific">uncultured Anaerotruncus sp</name>
    <dbReference type="NCBI Taxonomy" id="905011"/>
    <lineage>
        <taxon>Bacteria</taxon>
        <taxon>Bacillati</taxon>
        <taxon>Bacillota</taxon>
        <taxon>Clostridia</taxon>
        <taxon>Eubacteriales</taxon>
        <taxon>Oscillospiraceae</taxon>
        <taxon>Anaerotruncus</taxon>
        <taxon>environmental samples</taxon>
    </lineage>
</organism>
<dbReference type="HAMAP" id="MF_00081">
    <property type="entry name" value="HrcA"/>
    <property type="match status" value="1"/>
</dbReference>
<reference evidence="7" key="1">
    <citation type="submission" date="2015-09" db="EMBL/GenBank/DDBJ databases">
        <authorList>
            <consortium name="Pathogen Informatics"/>
        </authorList>
    </citation>
    <scope>NUCLEOTIDE SEQUENCE</scope>
    <source>
        <strain evidence="7">2789STDY5834896</strain>
    </source>
</reference>
<dbReference type="PANTHER" id="PTHR34824">
    <property type="entry name" value="HEAT-INDUCIBLE TRANSCRIPTION REPRESSOR HRCA"/>
    <property type="match status" value="1"/>
</dbReference>
<evidence type="ECO:0000313" key="7">
    <source>
        <dbReference type="EMBL" id="SCJ80450.1"/>
    </source>
</evidence>
<dbReference type="InterPro" id="IPR036390">
    <property type="entry name" value="WH_DNA-bd_sf"/>
</dbReference>
<dbReference type="Gene3D" id="1.10.10.10">
    <property type="entry name" value="Winged helix-like DNA-binding domain superfamily/Winged helix DNA-binding domain"/>
    <property type="match status" value="1"/>
</dbReference>
<dbReference type="InterPro" id="IPR036388">
    <property type="entry name" value="WH-like_DNA-bd_sf"/>
</dbReference>
<keyword evidence="1 5" id="KW-0678">Repressor</keyword>
<comment type="function">
    <text evidence="5">Negative regulator of class I heat shock genes (grpE-dnaK-dnaJ and groELS operons). Prevents heat-shock induction of these operons.</text>
</comment>
<evidence type="ECO:0000259" key="6">
    <source>
        <dbReference type="Pfam" id="PF01628"/>
    </source>
</evidence>
<protein>
    <recommendedName>
        <fullName evidence="5">Heat-inducible transcription repressor HrcA</fullName>
    </recommendedName>
</protein>
<evidence type="ECO:0000256" key="5">
    <source>
        <dbReference type="HAMAP-Rule" id="MF_00081"/>
    </source>
</evidence>
<dbReference type="GO" id="GO:0003677">
    <property type="term" value="F:DNA binding"/>
    <property type="evidence" value="ECO:0007669"/>
    <property type="project" value="InterPro"/>
</dbReference>
<dbReference type="AlphaFoldDB" id="A0A1C6JEP3"/>